<dbReference type="PANTHER" id="PTHR36688">
    <property type="entry name" value="ENDO/EXONUCLEASE/PHOSPHATASE DOMAIN-CONTAINING PROTEIN"/>
    <property type="match status" value="1"/>
</dbReference>
<feature type="domain" description="Reverse transcriptase" evidence="1">
    <location>
        <begin position="1"/>
        <end position="171"/>
    </location>
</feature>
<comment type="caution">
    <text evidence="2">The sequence shown here is derived from an EMBL/GenBank/DDBJ whole genome shotgun (WGS) entry which is preliminary data.</text>
</comment>
<name>A0A8T0FTF1_ARGBR</name>
<dbReference type="EMBL" id="JABXBU010000002">
    <property type="protein sequence ID" value="KAF8794056.1"/>
    <property type="molecule type" value="Genomic_DNA"/>
</dbReference>
<dbReference type="PROSITE" id="PS50878">
    <property type="entry name" value="RT_POL"/>
    <property type="match status" value="1"/>
</dbReference>
<dbReference type="PANTHER" id="PTHR36688:SF1">
    <property type="entry name" value="ENDONUCLEASE_EXONUCLEASE_PHOSPHATASE DOMAIN-CONTAINING PROTEIN"/>
    <property type="match status" value="1"/>
</dbReference>
<evidence type="ECO:0000313" key="3">
    <source>
        <dbReference type="Proteomes" id="UP000807504"/>
    </source>
</evidence>
<evidence type="ECO:0000259" key="1">
    <source>
        <dbReference type="PROSITE" id="PS50878"/>
    </source>
</evidence>
<organism evidence="2 3">
    <name type="scientific">Argiope bruennichi</name>
    <name type="common">Wasp spider</name>
    <name type="synonym">Aranea bruennichi</name>
    <dbReference type="NCBI Taxonomy" id="94029"/>
    <lineage>
        <taxon>Eukaryota</taxon>
        <taxon>Metazoa</taxon>
        <taxon>Ecdysozoa</taxon>
        <taxon>Arthropoda</taxon>
        <taxon>Chelicerata</taxon>
        <taxon>Arachnida</taxon>
        <taxon>Araneae</taxon>
        <taxon>Araneomorphae</taxon>
        <taxon>Entelegynae</taxon>
        <taxon>Araneoidea</taxon>
        <taxon>Araneidae</taxon>
        <taxon>Argiope</taxon>
    </lineage>
</organism>
<keyword evidence="3" id="KW-1185">Reference proteome</keyword>
<sequence length="332" mass="37936">MVISLDIQRAFDNLQLSSIRNSLDKLKFNSKTTETLKDVLENREVLLQTSQGTAAWSQQKGCAQGSCSGQVFWNLVANKILSEKWPPNIHLQAFADDFVFVVAESTRAKLKSAAQDALSIFKCWTDKHHLQISVEKSCNILISKLVNGPTIKWNNVTIKRQQSLKYLGVTIDNKLNWIPHLLNTKTKATLLYQNLSRIAGSTWGLKKEFRRHLYFTVAERMILHGASAWAYPLSSRQQRILISIQRKFLLSISGASRTTSTAVLQVIEGILPLHINAQAEATYVRNFPQKRIPTYKQDGYFYRWVQNRGENRLCPLRIPKRTNYSSVARQTE</sequence>
<dbReference type="InterPro" id="IPR052560">
    <property type="entry name" value="RdDP_mobile_element"/>
</dbReference>
<dbReference type="InterPro" id="IPR000477">
    <property type="entry name" value="RT_dom"/>
</dbReference>
<reference evidence="2" key="1">
    <citation type="journal article" date="2020" name="bioRxiv">
        <title>Chromosome-level reference genome of the European wasp spider Argiope bruennichi: a resource for studies on range expansion and evolutionary adaptation.</title>
        <authorList>
            <person name="Sheffer M.M."/>
            <person name="Hoppe A."/>
            <person name="Krehenwinkel H."/>
            <person name="Uhl G."/>
            <person name="Kuss A.W."/>
            <person name="Jensen L."/>
            <person name="Jensen C."/>
            <person name="Gillespie R.G."/>
            <person name="Hoff K.J."/>
            <person name="Prost S."/>
        </authorList>
    </citation>
    <scope>NUCLEOTIDE SEQUENCE</scope>
</reference>
<evidence type="ECO:0000313" key="2">
    <source>
        <dbReference type="EMBL" id="KAF8794056.1"/>
    </source>
</evidence>
<gene>
    <name evidence="2" type="ORF">HNY73_002078</name>
</gene>
<protein>
    <submittedName>
        <fullName evidence="2">Putative 115 kDa protein in type-1 like protein</fullName>
    </submittedName>
</protein>
<dbReference type="Proteomes" id="UP000807504">
    <property type="component" value="Unassembled WGS sequence"/>
</dbReference>
<dbReference type="AlphaFoldDB" id="A0A8T0FTF1"/>
<proteinExistence type="predicted"/>
<dbReference type="Pfam" id="PF00078">
    <property type="entry name" value="RVT_1"/>
    <property type="match status" value="1"/>
</dbReference>
<reference evidence="2" key="2">
    <citation type="submission" date="2020-06" db="EMBL/GenBank/DDBJ databases">
        <authorList>
            <person name="Sheffer M."/>
        </authorList>
    </citation>
    <scope>NUCLEOTIDE SEQUENCE</scope>
</reference>
<accession>A0A8T0FTF1</accession>